<keyword evidence="3" id="KW-1185">Reference proteome</keyword>
<dbReference type="EMBL" id="JBHTGP010000027">
    <property type="protein sequence ID" value="MFD0691276.1"/>
    <property type="molecule type" value="Genomic_DNA"/>
</dbReference>
<comment type="caution">
    <text evidence="2">The sequence shown here is derived from an EMBL/GenBank/DDBJ whole genome shotgun (WGS) entry which is preliminary data.</text>
</comment>
<proteinExistence type="predicted"/>
<protein>
    <submittedName>
        <fullName evidence="2">Uncharacterized protein</fullName>
    </submittedName>
</protein>
<dbReference type="RefSeq" id="WP_242619299.1">
    <property type="nucleotide sequence ID" value="NZ_CAACUY010000060.1"/>
</dbReference>
<organism evidence="2 3">
    <name type="scientific">Actinomadura fibrosa</name>
    <dbReference type="NCBI Taxonomy" id="111802"/>
    <lineage>
        <taxon>Bacteria</taxon>
        <taxon>Bacillati</taxon>
        <taxon>Actinomycetota</taxon>
        <taxon>Actinomycetes</taxon>
        <taxon>Streptosporangiales</taxon>
        <taxon>Thermomonosporaceae</taxon>
        <taxon>Actinomadura</taxon>
    </lineage>
</organism>
<evidence type="ECO:0000313" key="2">
    <source>
        <dbReference type="EMBL" id="MFD0691276.1"/>
    </source>
</evidence>
<feature type="region of interest" description="Disordered" evidence="1">
    <location>
        <begin position="1"/>
        <end position="51"/>
    </location>
</feature>
<gene>
    <name evidence="2" type="ORF">ACFQZM_42780</name>
</gene>
<reference evidence="3" key="1">
    <citation type="journal article" date="2019" name="Int. J. Syst. Evol. Microbiol.">
        <title>The Global Catalogue of Microorganisms (GCM) 10K type strain sequencing project: providing services to taxonomists for standard genome sequencing and annotation.</title>
        <authorList>
            <consortium name="The Broad Institute Genomics Platform"/>
            <consortium name="The Broad Institute Genome Sequencing Center for Infectious Disease"/>
            <person name="Wu L."/>
            <person name="Ma J."/>
        </authorList>
    </citation>
    <scope>NUCLEOTIDE SEQUENCE [LARGE SCALE GENOMIC DNA]</scope>
    <source>
        <strain evidence="3">JCM 9371</strain>
    </source>
</reference>
<sequence>MTSFIARARPGGEPGPWLPNGSVRVVRQRGGGLDQRLARRSRTPTPGVRSS</sequence>
<accession>A0ABW2XY37</accession>
<dbReference type="Proteomes" id="UP001597063">
    <property type="component" value="Unassembled WGS sequence"/>
</dbReference>
<evidence type="ECO:0000313" key="3">
    <source>
        <dbReference type="Proteomes" id="UP001597063"/>
    </source>
</evidence>
<evidence type="ECO:0000256" key="1">
    <source>
        <dbReference type="SAM" id="MobiDB-lite"/>
    </source>
</evidence>
<name>A0ABW2XY37_9ACTN</name>